<dbReference type="Pfam" id="PF00355">
    <property type="entry name" value="Rieske"/>
    <property type="match status" value="1"/>
</dbReference>
<dbReference type="CDD" id="cd03467">
    <property type="entry name" value="Rieske"/>
    <property type="match status" value="1"/>
</dbReference>
<dbReference type="InterPro" id="IPR005805">
    <property type="entry name" value="Rieske_Fe-S_prot_C"/>
</dbReference>
<dbReference type="InterPro" id="IPR014349">
    <property type="entry name" value="Rieske_Fe-S_prot"/>
</dbReference>
<feature type="domain" description="Rieske" evidence="8">
    <location>
        <begin position="67"/>
        <end position="162"/>
    </location>
</feature>
<feature type="transmembrane region" description="Helical" evidence="7">
    <location>
        <begin position="20"/>
        <end position="47"/>
    </location>
</feature>
<keyword evidence="7" id="KW-1133">Transmembrane helix</keyword>
<keyword evidence="7" id="KW-0812">Transmembrane</keyword>
<gene>
    <name evidence="9" type="ORF">MNBD_IGNAVI01-1714</name>
</gene>
<keyword evidence="2" id="KW-0479">Metal-binding</keyword>
<organism evidence="9">
    <name type="scientific">hydrothermal vent metagenome</name>
    <dbReference type="NCBI Taxonomy" id="652676"/>
    <lineage>
        <taxon>unclassified sequences</taxon>
        <taxon>metagenomes</taxon>
        <taxon>ecological metagenomes</taxon>
    </lineage>
</organism>
<keyword evidence="7" id="KW-0472">Membrane</keyword>
<evidence type="ECO:0000259" key="8">
    <source>
        <dbReference type="PROSITE" id="PS51296"/>
    </source>
</evidence>
<keyword evidence="5" id="KW-1015">Disulfide bond</keyword>
<proteinExistence type="predicted"/>
<dbReference type="InterPro" id="IPR017941">
    <property type="entry name" value="Rieske_2Fe-2S"/>
</dbReference>
<evidence type="ECO:0000256" key="2">
    <source>
        <dbReference type="ARBA" id="ARBA00022723"/>
    </source>
</evidence>
<dbReference type="Gene3D" id="2.102.10.10">
    <property type="entry name" value="Rieske [2Fe-2S] iron-sulphur domain"/>
    <property type="match status" value="1"/>
</dbReference>
<dbReference type="GO" id="GO:0051537">
    <property type="term" value="F:2 iron, 2 sulfur cluster binding"/>
    <property type="evidence" value="ECO:0007669"/>
    <property type="project" value="UniProtKB-KW"/>
</dbReference>
<evidence type="ECO:0000256" key="6">
    <source>
        <dbReference type="ARBA" id="ARBA00034078"/>
    </source>
</evidence>
<keyword evidence="1" id="KW-0001">2Fe-2S</keyword>
<evidence type="ECO:0000313" key="9">
    <source>
        <dbReference type="EMBL" id="VAX16428.1"/>
    </source>
</evidence>
<keyword evidence="3" id="KW-0408">Iron</keyword>
<evidence type="ECO:0000256" key="3">
    <source>
        <dbReference type="ARBA" id="ARBA00023004"/>
    </source>
</evidence>
<dbReference type="PANTHER" id="PTHR10134">
    <property type="entry name" value="CYTOCHROME B-C1 COMPLEX SUBUNIT RIESKE, MITOCHONDRIAL"/>
    <property type="match status" value="1"/>
</dbReference>
<dbReference type="SUPFAM" id="SSF50022">
    <property type="entry name" value="ISP domain"/>
    <property type="match status" value="1"/>
</dbReference>
<dbReference type="GO" id="GO:0016020">
    <property type="term" value="C:membrane"/>
    <property type="evidence" value="ECO:0007669"/>
    <property type="project" value="InterPro"/>
</dbReference>
<dbReference type="AlphaFoldDB" id="A0A3B1BY70"/>
<evidence type="ECO:0000256" key="1">
    <source>
        <dbReference type="ARBA" id="ARBA00022714"/>
    </source>
</evidence>
<name>A0A3B1BY70_9ZZZZ</name>
<evidence type="ECO:0000256" key="7">
    <source>
        <dbReference type="SAM" id="Phobius"/>
    </source>
</evidence>
<dbReference type="EMBL" id="UOGD01000047">
    <property type="protein sequence ID" value="VAX16428.1"/>
    <property type="molecule type" value="Genomic_DNA"/>
</dbReference>
<sequence length="179" mass="19959">MAEIDNENVPKKELSRRSFFILLSGTLSSFIAFVLGIPLIASILGTVNKVKNKKLSKLTRVSTIPDLNPVNLNFITTKTDAFIKSVEPQDAWVIKRSNVDITVFSPICPHLGCRYAWNSNQKLFICPCHNSVFDINGKVISGPAPRGLDTLPKKIEQGELYVLYERFKVGIPQKIEVGD</sequence>
<dbReference type="PROSITE" id="PS51296">
    <property type="entry name" value="RIESKE"/>
    <property type="match status" value="1"/>
</dbReference>
<keyword evidence="4" id="KW-0411">Iron-sulfur</keyword>
<evidence type="ECO:0000256" key="5">
    <source>
        <dbReference type="ARBA" id="ARBA00023157"/>
    </source>
</evidence>
<accession>A0A3B1BY70</accession>
<dbReference type="InterPro" id="IPR036922">
    <property type="entry name" value="Rieske_2Fe-2S_sf"/>
</dbReference>
<comment type="cofactor">
    <cofactor evidence="6">
        <name>[2Fe-2S] cluster</name>
        <dbReference type="ChEBI" id="CHEBI:190135"/>
    </cofactor>
</comment>
<dbReference type="GO" id="GO:0046872">
    <property type="term" value="F:metal ion binding"/>
    <property type="evidence" value="ECO:0007669"/>
    <property type="project" value="UniProtKB-KW"/>
</dbReference>
<evidence type="ECO:0000256" key="4">
    <source>
        <dbReference type="ARBA" id="ARBA00023014"/>
    </source>
</evidence>
<reference evidence="9" key="1">
    <citation type="submission" date="2018-06" db="EMBL/GenBank/DDBJ databases">
        <authorList>
            <person name="Zhirakovskaya E."/>
        </authorList>
    </citation>
    <scope>NUCLEOTIDE SEQUENCE</scope>
</reference>
<protein>
    <recommendedName>
        <fullName evidence="8">Rieske domain-containing protein</fullName>
    </recommendedName>
</protein>
<dbReference type="PRINTS" id="PR00162">
    <property type="entry name" value="RIESKE"/>
</dbReference>